<comment type="caution">
    <text evidence="1">The sequence shown here is derived from an EMBL/GenBank/DDBJ whole genome shotgun (WGS) entry which is preliminary data.</text>
</comment>
<dbReference type="Proteomes" id="UP000249396">
    <property type="component" value="Unassembled WGS sequence"/>
</dbReference>
<evidence type="ECO:0000313" key="1">
    <source>
        <dbReference type="EMBL" id="PZN83074.1"/>
    </source>
</evidence>
<dbReference type="AlphaFoldDB" id="A0A2W4TEU5"/>
<name>A0A2W4TEU5_9GAMM</name>
<evidence type="ECO:0000313" key="2">
    <source>
        <dbReference type="Proteomes" id="UP000249396"/>
    </source>
</evidence>
<reference evidence="1 2" key="1">
    <citation type="journal article" date="2018" name="Aquat. Microb. Ecol.">
        <title>Gammaproteobacterial methanotrophs dominate.</title>
        <authorList>
            <person name="Rissanen A.J."/>
            <person name="Saarenheimo J."/>
            <person name="Tiirola M."/>
            <person name="Peura S."/>
            <person name="Aalto S.L."/>
            <person name="Karvinen A."/>
            <person name="Nykanen H."/>
        </authorList>
    </citation>
    <scope>NUCLEOTIDE SEQUENCE [LARGE SCALE GENOMIC DNA]</scope>
    <source>
        <strain evidence="1">AMbin10</strain>
    </source>
</reference>
<gene>
    <name evidence="1" type="ORF">DM484_05365</name>
</gene>
<organism evidence="1 2">
    <name type="scientific">Candidatus Methylumidiphilus alinenensis</name>
    <dbReference type="NCBI Taxonomy" id="2202197"/>
    <lineage>
        <taxon>Bacteria</taxon>
        <taxon>Pseudomonadati</taxon>
        <taxon>Pseudomonadota</taxon>
        <taxon>Gammaproteobacteria</taxon>
        <taxon>Methylococcales</taxon>
        <taxon>Candidatus Methylumidiphilus</taxon>
    </lineage>
</organism>
<dbReference type="EMBL" id="QJPH01000194">
    <property type="protein sequence ID" value="PZN83074.1"/>
    <property type="molecule type" value="Genomic_DNA"/>
</dbReference>
<protein>
    <submittedName>
        <fullName evidence="1">Uncharacterized protein</fullName>
    </submittedName>
</protein>
<accession>A0A2W4TEU5</accession>
<sequence length="246" mass="27543">MCLRFRRRIPVSGILQASQAARPFQSGIKHPVFHHPTGETPAGQFPRFFFAPEKPLDPLQLQHYQSLRKLGIGAGHALACSKQRTALHLKCAETGFAWAENRHGFLHARWQQEGFDLTAAVVNDEDGWWTSGVEYIGRFSRCWQPGAIRHRHGDRNACEWFVPANLGDPKEEYRLACTYGHDWWYAGVEVKASRAGVTLGSGSLFGIEFGCQDQGDRQYLTEIAFDLASDAIAGSKEKLQTLCGCH</sequence>
<proteinExistence type="predicted"/>